<proteinExistence type="predicted"/>
<name>A0A0B0P2M9_GOSAR</name>
<dbReference type="AlphaFoldDB" id="A0A0B0P2M9"/>
<keyword evidence="2" id="KW-1185">Reference proteome</keyword>
<gene>
    <name evidence="1" type="ORF">F383_22869</name>
</gene>
<evidence type="ECO:0000313" key="1">
    <source>
        <dbReference type="EMBL" id="KHG18369.1"/>
    </source>
</evidence>
<protein>
    <submittedName>
        <fullName evidence="1">Uncharacterized protein</fullName>
    </submittedName>
</protein>
<dbReference type="Proteomes" id="UP000032142">
    <property type="component" value="Unassembled WGS sequence"/>
</dbReference>
<accession>A0A0B0P2M9</accession>
<evidence type="ECO:0000313" key="2">
    <source>
        <dbReference type="Proteomes" id="UP000032142"/>
    </source>
</evidence>
<dbReference type="EMBL" id="KN410461">
    <property type="protein sequence ID" value="KHG18369.1"/>
    <property type="molecule type" value="Genomic_DNA"/>
</dbReference>
<reference evidence="2" key="1">
    <citation type="submission" date="2014-09" db="EMBL/GenBank/DDBJ databases">
        <authorList>
            <person name="Mudge J."/>
            <person name="Ramaraj T."/>
            <person name="Lindquist I.E."/>
            <person name="Bharti A.K."/>
            <person name="Sundararajan A."/>
            <person name="Cameron C.T."/>
            <person name="Woodward J.E."/>
            <person name="May G.D."/>
            <person name="Brubaker C."/>
            <person name="Broadhvest J."/>
            <person name="Wilkins T.A."/>
        </authorList>
    </citation>
    <scope>NUCLEOTIDE SEQUENCE</scope>
    <source>
        <strain evidence="2">cv. AKA8401</strain>
    </source>
</reference>
<organism evidence="1 2">
    <name type="scientific">Gossypium arboreum</name>
    <name type="common">Tree cotton</name>
    <name type="synonym">Gossypium nanking</name>
    <dbReference type="NCBI Taxonomy" id="29729"/>
    <lineage>
        <taxon>Eukaryota</taxon>
        <taxon>Viridiplantae</taxon>
        <taxon>Streptophyta</taxon>
        <taxon>Embryophyta</taxon>
        <taxon>Tracheophyta</taxon>
        <taxon>Spermatophyta</taxon>
        <taxon>Magnoliopsida</taxon>
        <taxon>eudicotyledons</taxon>
        <taxon>Gunneridae</taxon>
        <taxon>Pentapetalae</taxon>
        <taxon>rosids</taxon>
        <taxon>malvids</taxon>
        <taxon>Malvales</taxon>
        <taxon>Malvaceae</taxon>
        <taxon>Malvoideae</taxon>
        <taxon>Gossypium</taxon>
    </lineage>
</organism>
<sequence>MVLLAHTYRNHISMPTY</sequence>